<dbReference type="PANTHER" id="PTHR43649">
    <property type="entry name" value="ARABINOSE-BINDING PROTEIN-RELATED"/>
    <property type="match status" value="1"/>
</dbReference>
<dbReference type="Gene3D" id="3.40.190.10">
    <property type="entry name" value="Periplasmic binding protein-like II"/>
    <property type="match status" value="1"/>
</dbReference>
<comment type="subcellular location">
    <subcellularLocation>
        <location evidence="1">Periplasm</location>
    </subcellularLocation>
</comment>
<comment type="function">
    <text evidence="8">Part of the ABC transporter complex UgpBAEC involved in sn-glycerol-3-phosphate (G3P) import. Binds G3P.</text>
</comment>
<dbReference type="InterPro" id="IPR006059">
    <property type="entry name" value="SBP"/>
</dbReference>
<evidence type="ECO:0000313" key="10">
    <source>
        <dbReference type="Proteomes" id="UP001555786"/>
    </source>
</evidence>
<comment type="caution">
    <text evidence="9">The sequence shown here is derived from an EMBL/GenBank/DDBJ whole genome shotgun (WGS) entry which is preliminary data.</text>
</comment>
<dbReference type="PANTHER" id="PTHR43649:SF31">
    <property type="entry name" value="SN-GLYCEROL-3-PHOSPHATE-BINDING PERIPLASMIC PROTEIN UGPB"/>
    <property type="match status" value="1"/>
</dbReference>
<dbReference type="InterPro" id="IPR050490">
    <property type="entry name" value="Bact_solute-bd_prot1"/>
</dbReference>
<dbReference type="RefSeq" id="WP_367623764.1">
    <property type="nucleotide sequence ID" value="NZ_JBFNQD010000002.1"/>
</dbReference>
<evidence type="ECO:0000256" key="6">
    <source>
        <dbReference type="ARBA" id="ARBA00022729"/>
    </source>
</evidence>
<protein>
    <recommendedName>
        <fullName evidence="4">sn-glycerol-3-phosphate-binding periplasmic protein UgpB</fullName>
    </recommendedName>
</protein>
<sequence>MTIISKALASRLRSWCCRRRGRSAGNPRGSGRGSRRLQLGLGAMLLAGTSLPARAATEISYWLWDNNQLAPYQACADAFQKEHPDIKVKLTQLAWNDYWTTLSTGFVSGTAPDVFTNHLSRYPEFVANNQVMEITDFIKRDKVPTDIYYKGLLDLWSKDGRVYGLPKDWDTVAIVYNKDMLDKAGVSVEELNEATWNPKDGGSFEKILARLSIDANGNDGLSAKFDPKSVKQYGIVFPEIDGYGQSAWAHFAASNGFKFVDGLWATSYHYDAPELAASIGWQRDLGLKKGFAIPQKDVGNNSSALFVAGKAALTPQGSWLISFFGNNAKFKLGYALLPKGPMGRKTMFNGLADGIWTGTKHPEESWQWVKFLASPSCARIVGASGVVFPAIEEAAKLSQQASTTKGWDVSAFLKEATPDQTFYFPITDHSSEINSLMKAAFEQIFLNDVDAAKVLKEANDAVNALF</sequence>
<dbReference type="Pfam" id="PF13416">
    <property type="entry name" value="SBP_bac_8"/>
    <property type="match status" value="1"/>
</dbReference>
<gene>
    <name evidence="9" type="ORF">ABXS05_09880</name>
</gene>
<keyword evidence="10" id="KW-1185">Reference proteome</keyword>
<keyword evidence="7" id="KW-0574">Periplasm</keyword>
<dbReference type="CDD" id="cd13585">
    <property type="entry name" value="PBP2_TMBP_like"/>
    <property type="match status" value="1"/>
</dbReference>
<evidence type="ECO:0000313" key="9">
    <source>
        <dbReference type="EMBL" id="MEW9305844.1"/>
    </source>
</evidence>
<evidence type="ECO:0000256" key="1">
    <source>
        <dbReference type="ARBA" id="ARBA00004418"/>
    </source>
</evidence>
<reference evidence="9 10" key="1">
    <citation type="submission" date="2024-07" db="EMBL/GenBank/DDBJ databases">
        <title>Description of Labrys sedimenti sp. nov., isolated from a diclofenac-degrading enrichment culture.</title>
        <authorList>
            <person name="Tancsics A."/>
            <person name="Csepanyi A."/>
        </authorList>
    </citation>
    <scope>NUCLEOTIDE SEQUENCE [LARGE SCALE GENOMIC DNA]</scope>
    <source>
        <strain evidence="9 10">LMG 23578</strain>
    </source>
</reference>
<comment type="subunit">
    <text evidence="3">The complex is composed of two ATP-binding proteins (UgpC), two transmembrane proteins (UgpA and UgpE) and a solute-binding protein (UgpB).</text>
</comment>
<evidence type="ECO:0000256" key="4">
    <source>
        <dbReference type="ARBA" id="ARBA00017470"/>
    </source>
</evidence>
<dbReference type="EMBL" id="JBFNQD010000002">
    <property type="protein sequence ID" value="MEW9305844.1"/>
    <property type="molecule type" value="Genomic_DNA"/>
</dbReference>
<dbReference type="SUPFAM" id="SSF53850">
    <property type="entry name" value="Periplasmic binding protein-like II"/>
    <property type="match status" value="1"/>
</dbReference>
<dbReference type="Proteomes" id="UP001555786">
    <property type="component" value="Unassembled WGS sequence"/>
</dbReference>
<name>A0ABV3PJP3_9HYPH</name>
<evidence type="ECO:0000256" key="2">
    <source>
        <dbReference type="ARBA" id="ARBA00008520"/>
    </source>
</evidence>
<comment type="similarity">
    <text evidence="2">Belongs to the bacterial solute-binding protein 1 family.</text>
</comment>
<evidence type="ECO:0000256" key="5">
    <source>
        <dbReference type="ARBA" id="ARBA00022448"/>
    </source>
</evidence>
<keyword evidence="5" id="KW-0813">Transport</keyword>
<keyword evidence="6" id="KW-0732">Signal</keyword>
<accession>A0ABV3PJP3</accession>
<evidence type="ECO:0000256" key="3">
    <source>
        <dbReference type="ARBA" id="ARBA00011557"/>
    </source>
</evidence>
<organism evidence="9 10">
    <name type="scientific">Labrys neptuniae</name>
    <dbReference type="NCBI Taxonomy" id="376174"/>
    <lineage>
        <taxon>Bacteria</taxon>
        <taxon>Pseudomonadati</taxon>
        <taxon>Pseudomonadota</taxon>
        <taxon>Alphaproteobacteria</taxon>
        <taxon>Hyphomicrobiales</taxon>
        <taxon>Xanthobacteraceae</taxon>
        <taxon>Labrys</taxon>
    </lineage>
</organism>
<proteinExistence type="inferred from homology"/>
<evidence type="ECO:0000256" key="8">
    <source>
        <dbReference type="ARBA" id="ARBA00034473"/>
    </source>
</evidence>
<evidence type="ECO:0000256" key="7">
    <source>
        <dbReference type="ARBA" id="ARBA00022764"/>
    </source>
</evidence>